<keyword evidence="6" id="KW-0479">Metal-binding</keyword>
<evidence type="ECO:0000256" key="9">
    <source>
        <dbReference type="ARBA" id="ARBA00023239"/>
    </source>
</evidence>
<evidence type="ECO:0000313" key="12">
    <source>
        <dbReference type="EMBL" id="GFE36700.1"/>
    </source>
</evidence>
<evidence type="ECO:0000256" key="4">
    <source>
        <dbReference type="ARBA" id="ARBA00012365"/>
    </source>
</evidence>
<dbReference type="GO" id="GO:0016787">
    <property type="term" value="F:hydrolase activity"/>
    <property type="evidence" value="ECO:0007669"/>
    <property type="project" value="UniProtKB-KW"/>
</dbReference>
<dbReference type="Gene3D" id="3.20.20.140">
    <property type="entry name" value="Metal-dependent hydrolases"/>
    <property type="match status" value="1"/>
</dbReference>
<evidence type="ECO:0000256" key="5">
    <source>
        <dbReference type="ARBA" id="ARBA00021214"/>
    </source>
</evidence>
<dbReference type="PANTHER" id="PTHR21240">
    <property type="entry name" value="2-AMINO-3-CARBOXYLMUCONATE-6-SEMIALDEHYDE DECARBOXYLASE"/>
    <property type="match status" value="1"/>
</dbReference>
<dbReference type="Pfam" id="PF04909">
    <property type="entry name" value="Amidohydro_2"/>
    <property type="match status" value="1"/>
</dbReference>
<sequence>MADVIDVHTHYVPRGWPDLSAVGGPDAPWLRIESESEAVIMTGSSEFRRIQADCWDAETRLRDMDADGVRAQVVSPTPAFFSYGRSGAEAAKIARIFNDLALEITAPAPDRLIPFCQVPLQDPDAACRELERAVSAGHRGVEIGNHVGDQDLDSEGVVTFLQHCASLDVPVFVHPWDMDTSPRLDRWMARWLTAMPAETHLSILAMVLGGVFDRIDERLKICFAHGGGSFAFWAGRMENAWHGRHDIIGTSQYPPSHYLGRFSVDSVVFDERALRLLVDTVGEDHVMVGSDYPYPLGERPVGAVVRKSGFLTEEARHKITRGNAERYLGL</sequence>
<dbReference type="RefSeq" id="WP_159742940.1">
    <property type="nucleotide sequence ID" value="NZ_BLIR01000001.1"/>
</dbReference>
<keyword evidence="13" id="KW-1185">Reference proteome</keyword>
<keyword evidence="9" id="KW-0456">Lyase</keyword>
<keyword evidence="8" id="KW-0862">Zinc</keyword>
<dbReference type="InterPro" id="IPR006680">
    <property type="entry name" value="Amidohydro-rel"/>
</dbReference>
<keyword evidence="7" id="KW-0210">Decarboxylase</keyword>
<evidence type="ECO:0000256" key="7">
    <source>
        <dbReference type="ARBA" id="ARBA00022793"/>
    </source>
</evidence>
<feature type="domain" description="Amidohydrolase-related" evidence="11">
    <location>
        <begin position="5"/>
        <end position="330"/>
    </location>
</feature>
<proteinExistence type="inferred from homology"/>
<organism evidence="12 13">
    <name type="scientific">Streptomyces tubercidicus</name>
    <dbReference type="NCBI Taxonomy" id="47759"/>
    <lineage>
        <taxon>Bacteria</taxon>
        <taxon>Bacillati</taxon>
        <taxon>Actinomycetota</taxon>
        <taxon>Actinomycetes</taxon>
        <taxon>Kitasatosporales</taxon>
        <taxon>Streptomycetaceae</taxon>
        <taxon>Streptomyces</taxon>
    </lineage>
</organism>
<comment type="similarity">
    <text evidence="2">Belongs to the metallo-dependent hydrolases superfamily. ACMSD family.</text>
</comment>
<evidence type="ECO:0000256" key="10">
    <source>
        <dbReference type="ARBA" id="ARBA00031120"/>
    </source>
</evidence>
<dbReference type="GeneID" id="96282530"/>
<evidence type="ECO:0000256" key="8">
    <source>
        <dbReference type="ARBA" id="ARBA00022833"/>
    </source>
</evidence>
<dbReference type="OrthoDB" id="8673173at2"/>
<evidence type="ECO:0000313" key="13">
    <source>
        <dbReference type="Proteomes" id="UP000431826"/>
    </source>
</evidence>
<dbReference type="GO" id="GO:0001760">
    <property type="term" value="F:aminocarboxymuconate-semialdehyde decarboxylase activity"/>
    <property type="evidence" value="ECO:0007669"/>
    <property type="project" value="UniProtKB-EC"/>
</dbReference>
<dbReference type="AlphaFoldDB" id="A0A640UME3"/>
<dbReference type="PANTHER" id="PTHR21240:SF27">
    <property type="entry name" value="2-AMINO-3-CARBOXYMUCONATE-6-SEMIALDEHYDE DECARBOXYLASE"/>
    <property type="match status" value="1"/>
</dbReference>
<evidence type="ECO:0000256" key="1">
    <source>
        <dbReference type="ARBA" id="ARBA00005079"/>
    </source>
</evidence>
<comment type="subunit">
    <text evidence="3">Monomer.</text>
</comment>
<gene>
    <name evidence="12" type="ORF">Stube_13730</name>
</gene>
<comment type="caution">
    <text evidence="12">The sequence shown here is derived from an EMBL/GenBank/DDBJ whole genome shotgun (WGS) entry which is preliminary data.</text>
</comment>
<protein>
    <recommendedName>
        <fullName evidence="5">2-amino-3-carboxymuconate-6-semialdehyde decarboxylase</fullName>
        <ecNumber evidence="4">4.1.1.45</ecNumber>
    </recommendedName>
    <alternativeName>
        <fullName evidence="10">Picolinate carboxylase</fullName>
    </alternativeName>
</protein>
<evidence type="ECO:0000256" key="2">
    <source>
        <dbReference type="ARBA" id="ARBA00005871"/>
    </source>
</evidence>
<dbReference type="EC" id="4.1.1.45" evidence="4"/>
<dbReference type="EMBL" id="BLIR01000001">
    <property type="protein sequence ID" value="GFE36700.1"/>
    <property type="molecule type" value="Genomic_DNA"/>
</dbReference>
<dbReference type="GO" id="GO:0046872">
    <property type="term" value="F:metal ion binding"/>
    <property type="evidence" value="ECO:0007669"/>
    <property type="project" value="UniProtKB-KW"/>
</dbReference>
<evidence type="ECO:0000256" key="6">
    <source>
        <dbReference type="ARBA" id="ARBA00022723"/>
    </source>
</evidence>
<dbReference type="SUPFAM" id="SSF51556">
    <property type="entry name" value="Metallo-dependent hydrolases"/>
    <property type="match status" value="1"/>
</dbReference>
<keyword evidence="12" id="KW-0378">Hydrolase</keyword>
<name>A0A640UME3_9ACTN</name>
<dbReference type="Proteomes" id="UP000431826">
    <property type="component" value="Unassembled WGS sequence"/>
</dbReference>
<dbReference type="InterPro" id="IPR032465">
    <property type="entry name" value="ACMSD"/>
</dbReference>
<dbReference type="GO" id="GO:0019748">
    <property type="term" value="P:secondary metabolic process"/>
    <property type="evidence" value="ECO:0007669"/>
    <property type="project" value="TreeGrafter"/>
</dbReference>
<dbReference type="InterPro" id="IPR032466">
    <property type="entry name" value="Metal_Hydrolase"/>
</dbReference>
<evidence type="ECO:0000259" key="11">
    <source>
        <dbReference type="Pfam" id="PF04909"/>
    </source>
</evidence>
<comment type="pathway">
    <text evidence="1">Secondary metabolite metabolism; quinolate metabolism.</text>
</comment>
<dbReference type="GO" id="GO:0005829">
    <property type="term" value="C:cytosol"/>
    <property type="evidence" value="ECO:0007669"/>
    <property type="project" value="TreeGrafter"/>
</dbReference>
<accession>A0A640UME3</accession>
<reference evidence="12 13" key="1">
    <citation type="submission" date="2019-12" db="EMBL/GenBank/DDBJ databases">
        <title>Whole genome shotgun sequence of Streptomyces tubercidicus NBRC 13090.</title>
        <authorList>
            <person name="Ichikawa N."/>
            <person name="Kimura A."/>
            <person name="Kitahashi Y."/>
            <person name="Komaki H."/>
            <person name="Tamura T."/>
        </authorList>
    </citation>
    <scope>NUCLEOTIDE SEQUENCE [LARGE SCALE GENOMIC DNA]</scope>
    <source>
        <strain evidence="12 13">NBRC 13090</strain>
    </source>
</reference>
<evidence type="ECO:0000256" key="3">
    <source>
        <dbReference type="ARBA" id="ARBA00011245"/>
    </source>
</evidence>